<sequence>MLSHSSALIVDPARYCGAQRTLNYSIQLKNQAPRLLLLLSFLLSFYFSPQRHTQDGYLYHCFCPCPCPCPCSCDCHDVLFLF</sequence>
<gene>
    <name evidence="1" type="ORF">I7I53_10093</name>
</gene>
<organism evidence="1 2">
    <name type="scientific">Ajellomyces capsulatus (strain H88)</name>
    <name type="common">Darling's disease fungus</name>
    <name type="synonym">Histoplasma capsulatum</name>
    <dbReference type="NCBI Taxonomy" id="544711"/>
    <lineage>
        <taxon>Eukaryota</taxon>
        <taxon>Fungi</taxon>
        <taxon>Dikarya</taxon>
        <taxon>Ascomycota</taxon>
        <taxon>Pezizomycotina</taxon>
        <taxon>Eurotiomycetes</taxon>
        <taxon>Eurotiomycetidae</taxon>
        <taxon>Onygenales</taxon>
        <taxon>Ajellomycetaceae</taxon>
        <taxon>Histoplasma</taxon>
    </lineage>
</organism>
<evidence type="ECO:0000313" key="2">
    <source>
        <dbReference type="Proteomes" id="UP000663419"/>
    </source>
</evidence>
<proteinExistence type="predicted"/>
<evidence type="ECO:0000313" key="1">
    <source>
        <dbReference type="EMBL" id="QSS49675.1"/>
    </source>
</evidence>
<dbReference type="Proteomes" id="UP000663419">
    <property type="component" value="Chromosome 1"/>
</dbReference>
<dbReference type="EMBL" id="CP069102">
    <property type="protein sequence ID" value="QSS49675.1"/>
    <property type="molecule type" value="Genomic_DNA"/>
</dbReference>
<protein>
    <submittedName>
        <fullName evidence="1">Uncharacterized protein</fullName>
    </submittedName>
</protein>
<dbReference type="VEuPathDB" id="FungiDB:I7I53_10093"/>
<reference evidence="1" key="1">
    <citation type="submission" date="2021-01" db="EMBL/GenBank/DDBJ databases">
        <title>Chromosome-level genome assembly of a human fungal pathogen reveals clustering of transcriptionally co-regulated genes.</title>
        <authorList>
            <person name="Voorhies M."/>
            <person name="Cohen S."/>
            <person name="Shea T.P."/>
            <person name="Petrus S."/>
            <person name="Munoz J.F."/>
            <person name="Poplawski S."/>
            <person name="Goldman W.E."/>
            <person name="Michael T."/>
            <person name="Cuomo C.A."/>
            <person name="Sil A."/>
            <person name="Beyhan S."/>
        </authorList>
    </citation>
    <scope>NUCLEOTIDE SEQUENCE</scope>
    <source>
        <strain evidence="1">H88</strain>
    </source>
</reference>
<dbReference type="AlphaFoldDB" id="A0A8A1LA51"/>
<name>A0A8A1LA51_AJEC8</name>
<accession>A0A8A1LA51</accession>